<organism evidence="1 2">
    <name type="scientific">Candolleomyces eurysporus</name>
    <dbReference type="NCBI Taxonomy" id="2828524"/>
    <lineage>
        <taxon>Eukaryota</taxon>
        <taxon>Fungi</taxon>
        <taxon>Dikarya</taxon>
        <taxon>Basidiomycota</taxon>
        <taxon>Agaricomycotina</taxon>
        <taxon>Agaricomycetes</taxon>
        <taxon>Agaricomycetidae</taxon>
        <taxon>Agaricales</taxon>
        <taxon>Agaricineae</taxon>
        <taxon>Psathyrellaceae</taxon>
        <taxon>Candolleomyces</taxon>
    </lineage>
</organism>
<dbReference type="PANTHER" id="PTHR14187:SF5">
    <property type="entry name" value="HEAT SHOCK 70 KDA PROTEIN 12A"/>
    <property type="match status" value="1"/>
</dbReference>
<reference evidence="1" key="1">
    <citation type="submission" date="2022-06" db="EMBL/GenBank/DDBJ databases">
        <title>Genome Sequence of Candolleomyces eurysporus.</title>
        <authorList>
            <person name="Buettner E."/>
        </authorList>
    </citation>
    <scope>NUCLEOTIDE SEQUENCE</scope>
    <source>
        <strain evidence="1">VTCC 930004</strain>
    </source>
</reference>
<comment type="caution">
    <text evidence="1">The sequence shown here is derived from an EMBL/GenBank/DDBJ whole genome shotgun (WGS) entry which is preliminary data.</text>
</comment>
<dbReference type="InterPro" id="IPR043129">
    <property type="entry name" value="ATPase_NBD"/>
</dbReference>
<gene>
    <name evidence="1" type="ORF">H1R20_g123</name>
</gene>
<dbReference type="OrthoDB" id="2963168at2759"/>
<protein>
    <recommendedName>
        <fullName evidence="3">Actin-like ATPase domain-containing protein</fullName>
    </recommendedName>
</protein>
<name>A0A9W8JM81_9AGAR</name>
<dbReference type="EMBL" id="JANBPK010000007">
    <property type="protein sequence ID" value="KAJ2936972.1"/>
    <property type="molecule type" value="Genomic_DNA"/>
</dbReference>
<dbReference type="CDD" id="cd10170">
    <property type="entry name" value="ASKHA_NBD_HSP70"/>
    <property type="match status" value="1"/>
</dbReference>
<evidence type="ECO:0000313" key="2">
    <source>
        <dbReference type="Proteomes" id="UP001140091"/>
    </source>
</evidence>
<proteinExistence type="predicted"/>
<sequence>MTLPRRAKYSGSTRGLALAFDIGTTFSGISYSILDPGRVSEIRPITRYPCQEHVGGDMKVPTVVYYDHLGKPRAIGAEALKEGIEVEAEEQGWVKSHWFKLHLRPKSTTWRARDEEPLPPLPPNKPIEHIFADFMAYLYRCSEDFIAQTHGEVTWKSVQKNIYYILTHPNGWGGPQQAGMRRAAVLAGLVSESAEDQSRITFVTEGEASLHYCLLNGLTVDGMDGTAGITIVDAGGGYYQGAVFVTRRAEVHFNNALAGTKYRQDVPTITNAFDKSAKHVFRKVDEPLQIRFASPSENDAALNIRSGRIIVDGITLAQFFEPSVSCVVDAIKVQNGNLKSHCPIKSAFLVGGFSASDWLYDQVREAIEPLGISVLRPDTHRVKYSERLKKLYCEITFDVILLFGLTELQAQIAFVDSSGEEKRGPAQVVYEKV</sequence>
<dbReference type="PANTHER" id="PTHR14187">
    <property type="entry name" value="ALPHA KINASE/ELONGATION FACTOR 2 KINASE"/>
    <property type="match status" value="1"/>
</dbReference>
<dbReference type="Gene3D" id="3.30.420.40">
    <property type="match status" value="1"/>
</dbReference>
<evidence type="ECO:0008006" key="3">
    <source>
        <dbReference type="Google" id="ProtNLM"/>
    </source>
</evidence>
<dbReference type="AlphaFoldDB" id="A0A9W8JM81"/>
<feature type="non-terminal residue" evidence="1">
    <location>
        <position position="433"/>
    </location>
</feature>
<dbReference type="SUPFAM" id="SSF53067">
    <property type="entry name" value="Actin-like ATPase domain"/>
    <property type="match status" value="2"/>
</dbReference>
<evidence type="ECO:0000313" key="1">
    <source>
        <dbReference type="EMBL" id="KAJ2936972.1"/>
    </source>
</evidence>
<keyword evidence="2" id="KW-1185">Reference proteome</keyword>
<dbReference type="Proteomes" id="UP001140091">
    <property type="component" value="Unassembled WGS sequence"/>
</dbReference>
<accession>A0A9W8JM81</accession>